<evidence type="ECO:0000256" key="1">
    <source>
        <dbReference type="SAM" id="Phobius"/>
    </source>
</evidence>
<name>A0A9D1CII4_9FIRM</name>
<proteinExistence type="predicted"/>
<organism evidence="2 3">
    <name type="scientific">Candidatus Avichristensenella intestinipullorum</name>
    <dbReference type="NCBI Taxonomy" id="2840693"/>
    <lineage>
        <taxon>Bacteria</taxon>
        <taxon>Bacillati</taxon>
        <taxon>Bacillota</taxon>
        <taxon>Clostridia</taxon>
        <taxon>Candidatus Avichristensenella</taxon>
    </lineage>
</organism>
<keyword evidence="1" id="KW-0472">Membrane</keyword>
<evidence type="ECO:0008006" key="4">
    <source>
        <dbReference type="Google" id="ProtNLM"/>
    </source>
</evidence>
<gene>
    <name evidence="2" type="ORF">IAA66_06160</name>
</gene>
<dbReference type="AlphaFoldDB" id="A0A9D1CII4"/>
<dbReference type="Proteomes" id="UP000886819">
    <property type="component" value="Unassembled WGS sequence"/>
</dbReference>
<dbReference type="EMBL" id="DVFI01000092">
    <property type="protein sequence ID" value="HIQ63156.1"/>
    <property type="molecule type" value="Genomic_DNA"/>
</dbReference>
<reference evidence="2" key="2">
    <citation type="journal article" date="2021" name="PeerJ">
        <title>Extensive microbial diversity within the chicken gut microbiome revealed by metagenomics and culture.</title>
        <authorList>
            <person name="Gilroy R."/>
            <person name="Ravi A."/>
            <person name="Getino M."/>
            <person name="Pursley I."/>
            <person name="Horton D.L."/>
            <person name="Alikhan N.F."/>
            <person name="Baker D."/>
            <person name="Gharbi K."/>
            <person name="Hall N."/>
            <person name="Watson M."/>
            <person name="Adriaenssens E.M."/>
            <person name="Foster-Nyarko E."/>
            <person name="Jarju S."/>
            <person name="Secka A."/>
            <person name="Antonio M."/>
            <person name="Oren A."/>
            <person name="Chaudhuri R.R."/>
            <person name="La Ragione R."/>
            <person name="Hildebrand F."/>
            <person name="Pallen M.J."/>
        </authorList>
    </citation>
    <scope>NUCLEOTIDE SEQUENCE</scope>
    <source>
        <strain evidence="2">ChiHile30-977</strain>
    </source>
</reference>
<evidence type="ECO:0000313" key="2">
    <source>
        <dbReference type="EMBL" id="HIQ63156.1"/>
    </source>
</evidence>
<keyword evidence="1" id="KW-0812">Transmembrane</keyword>
<feature type="transmembrane region" description="Helical" evidence="1">
    <location>
        <begin position="44"/>
        <end position="68"/>
    </location>
</feature>
<evidence type="ECO:0000313" key="3">
    <source>
        <dbReference type="Proteomes" id="UP000886819"/>
    </source>
</evidence>
<protein>
    <recommendedName>
        <fullName evidence="4">DUF3592 domain-containing protein</fullName>
    </recommendedName>
</protein>
<reference evidence="2" key="1">
    <citation type="submission" date="2020-10" db="EMBL/GenBank/DDBJ databases">
        <authorList>
            <person name="Gilroy R."/>
        </authorList>
    </citation>
    <scope>NUCLEOTIDE SEQUENCE</scope>
    <source>
        <strain evidence="2">ChiHile30-977</strain>
    </source>
</reference>
<sequence>MTQQDSRFFAHPQRLLGRIFLAVGLALLGISAGVAAAVNGAEPVWIALLGPLICGGVFVCIGLGFLLYTRRKRRQLEDLLRHGERITAQVVGLESAYNVRMNGRPLLRLVCQYTEGGVTYTCRSDYLRGRPIVQANTVTVLRDPQDRRRYVVELEGALAPSVEL</sequence>
<feature type="transmembrane region" description="Helical" evidence="1">
    <location>
        <begin position="15"/>
        <end position="38"/>
    </location>
</feature>
<comment type="caution">
    <text evidence="2">The sequence shown here is derived from an EMBL/GenBank/DDBJ whole genome shotgun (WGS) entry which is preliminary data.</text>
</comment>
<keyword evidence="1" id="KW-1133">Transmembrane helix</keyword>
<accession>A0A9D1CII4</accession>